<dbReference type="InterPro" id="IPR011009">
    <property type="entry name" value="Kinase-like_dom_sf"/>
</dbReference>
<evidence type="ECO:0000313" key="2">
    <source>
        <dbReference type="EMBL" id="ELU38853.1"/>
    </source>
</evidence>
<accession>L8WQ11</accession>
<dbReference type="Gene3D" id="1.10.510.10">
    <property type="entry name" value="Transferase(Phosphotransferase) domain 1"/>
    <property type="match status" value="1"/>
</dbReference>
<dbReference type="EMBL" id="AFRT01002016">
    <property type="protein sequence ID" value="ELU38853.1"/>
    <property type="molecule type" value="Genomic_DNA"/>
</dbReference>
<evidence type="ECO:0000259" key="1">
    <source>
        <dbReference type="PROSITE" id="PS50011"/>
    </source>
</evidence>
<dbReference type="HOGENOM" id="CLU_391366_0_0_1"/>
<organism evidence="2 3">
    <name type="scientific">Thanatephorus cucumeris (strain AG1-IA)</name>
    <name type="common">Rice sheath blight fungus</name>
    <name type="synonym">Rhizoctonia solani</name>
    <dbReference type="NCBI Taxonomy" id="983506"/>
    <lineage>
        <taxon>Eukaryota</taxon>
        <taxon>Fungi</taxon>
        <taxon>Dikarya</taxon>
        <taxon>Basidiomycota</taxon>
        <taxon>Agaricomycotina</taxon>
        <taxon>Agaricomycetes</taxon>
        <taxon>Cantharellales</taxon>
        <taxon>Ceratobasidiaceae</taxon>
        <taxon>Rhizoctonia</taxon>
        <taxon>Rhizoctonia solani AG-1</taxon>
    </lineage>
</organism>
<gene>
    <name evidence="2" type="ORF">AG1IA_07119</name>
</gene>
<dbReference type="CDD" id="cd21037">
    <property type="entry name" value="MLKL_NTD"/>
    <property type="match status" value="1"/>
</dbReference>
<dbReference type="PROSITE" id="PS50011">
    <property type="entry name" value="PROTEIN_KINASE_DOM"/>
    <property type="match status" value="1"/>
</dbReference>
<keyword evidence="2" id="KW-0808">Transferase</keyword>
<protein>
    <submittedName>
        <fullName evidence="2">Pkinase domain-containing protein</fullName>
    </submittedName>
</protein>
<dbReference type="InterPro" id="IPR000719">
    <property type="entry name" value="Prot_kinase_dom"/>
</dbReference>
<sequence length="705" mass="80094">MVLRIAGAQVTNNGHQYYPRINEGAHMLEETLNKIQKRAQHYNEMNDFSTFLKSKLISDEIEGLFSELDTCLQMFSVRYATDVAQAQWVSEFRSVQQQEARDIQKLKGELTKFNVNLEEMSHKEDQILENTGMIFGVLQQLLNDKTLVLEAQSKTTVDDYADAQQIVRTILSVTKLQLPPKLLLGRQCILDAKVPIKTGITCDIYTASFLGGERVAKKVFRLGMAERELVEHYSRRFMRIASLWYDFRSDYTLPFYGIGMEAFEGTEYMVSPLMKNFDALGHGSPWAHMALGHRHSARTAVPAQQTSSGCSFWDEGRQYINHRQWRGHAWRLWVDQGKDLNRQFVGLWLTNDKQALENVENSGLPGTVMTGKTEAQRWMAPELFAEEPVLETPCDVWGWAMATLEIVSGSVPYYKHKQAITVMSKVMQGPPTRADHLEFNTYAYRPTEMWGLLEKCWKQNPEDRLSMDEVVIELKKIAKMPEIVNSHTSLLLPSPKRDVSAYSEQALNYPNILIPSPSTSTMEITVVRSRRPRYVTHGARISDLALQTSGYPLKANPVNVVMGYPNALRWITMPLSFWPFSKFERFFLHTLRPGSIFPTWSRSDDWAAIEIRGRTNSVGYGLAGQASCEGLEESSSTSHKICEGKSGETRASLHILRLAGARLKYSTSTAIHNVDGRQGPLNDVNKLFDIYIQISKEEEPPPTEA</sequence>
<dbReference type="AlphaFoldDB" id="L8WQ11"/>
<dbReference type="GO" id="GO:0004674">
    <property type="term" value="F:protein serine/threonine kinase activity"/>
    <property type="evidence" value="ECO:0007669"/>
    <property type="project" value="TreeGrafter"/>
</dbReference>
<proteinExistence type="predicted"/>
<dbReference type="Proteomes" id="UP000011668">
    <property type="component" value="Unassembled WGS sequence"/>
</dbReference>
<reference evidence="2 3" key="1">
    <citation type="journal article" date="2013" name="Nat. Commun.">
        <title>The evolution and pathogenic mechanisms of the rice sheath blight pathogen.</title>
        <authorList>
            <person name="Zheng A."/>
            <person name="Lin R."/>
            <person name="Xu L."/>
            <person name="Qin P."/>
            <person name="Tang C."/>
            <person name="Ai P."/>
            <person name="Zhang D."/>
            <person name="Liu Y."/>
            <person name="Sun Z."/>
            <person name="Feng H."/>
            <person name="Wang Y."/>
            <person name="Chen Y."/>
            <person name="Liang X."/>
            <person name="Fu R."/>
            <person name="Li Q."/>
            <person name="Zhang J."/>
            <person name="Yu X."/>
            <person name="Xie Z."/>
            <person name="Ding L."/>
            <person name="Guan P."/>
            <person name="Tang J."/>
            <person name="Liang Y."/>
            <person name="Wang S."/>
            <person name="Deng Q."/>
            <person name="Li S."/>
            <person name="Zhu J."/>
            <person name="Wang L."/>
            <person name="Liu H."/>
            <person name="Li P."/>
        </authorList>
    </citation>
    <scope>NUCLEOTIDE SEQUENCE [LARGE SCALE GENOMIC DNA]</scope>
    <source>
        <strain evidence="3">AG-1 IA</strain>
    </source>
</reference>
<dbReference type="SMART" id="SM00220">
    <property type="entry name" value="S_TKc"/>
    <property type="match status" value="1"/>
</dbReference>
<comment type="caution">
    <text evidence="2">The sequence shown here is derived from an EMBL/GenBank/DDBJ whole genome shotgun (WGS) entry which is preliminary data.</text>
</comment>
<dbReference type="InterPro" id="IPR059179">
    <property type="entry name" value="MLKL-like_MCAfunc"/>
</dbReference>
<dbReference type="InterPro" id="IPR001245">
    <property type="entry name" value="Ser-Thr/Tyr_kinase_cat_dom"/>
</dbReference>
<evidence type="ECO:0000313" key="3">
    <source>
        <dbReference type="Proteomes" id="UP000011668"/>
    </source>
</evidence>
<dbReference type="PANTHER" id="PTHR44329">
    <property type="entry name" value="SERINE/THREONINE-PROTEIN KINASE TNNI3K-RELATED"/>
    <property type="match status" value="1"/>
</dbReference>
<feature type="domain" description="Protein kinase" evidence="1">
    <location>
        <begin position="190"/>
        <end position="490"/>
    </location>
</feature>
<dbReference type="STRING" id="983506.L8WQ11"/>
<dbReference type="OrthoDB" id="346907at2759"/>
<dbReference type="SUPFAM" id="SSF56112">
    <property type="entry name" value="Protein kinase-like (PK-like)"/>
    <property type="match status" value="1"/>
</dbReference>
<name>L8WQ11_THACA</name>
<dbReference type="InterPro" id="IPR051681">
    <property type="entry name" value="Ser/Thr_Kinases-Pseudokinases"/>
</dbReference>
<dbReference type="GO" id="GO:0005524">
    <property type="term" value="F:ATP binding"/>
    <property type="evidence" value="ECO:0007669"/>
    <property type="project" value="InterPro"/>
</dbReference>
<keyword evidence="3" id="KW-1185">Reference proteome</keyword>
<keyword evidence="2" id="KW-0418">Kinase</keyword>
<dbReference type="Pfam" id="PF07714">
    <property type="entry name" value="PK_Tyr_Ser-Thr"/>
    <property type="match status" value="1"/>
</dbReference>